<reference evidence="2" key="1">
    <citation type="submission" date="2014-07" db="EMBL/GenBank/DDBJ databases">
        <authorList>
            <person name="Zhang J.E."/>
            <person name="Yang H."/>
            <person name="Guo J."/>
            <person name="Deng Z."/>
            <person name="Luo H."/>
            <person name="Luo M."/>
            <person name="Zhao B."/>
        </authorList>
    </citation>
    <scope>NUCLEOTIDE SEQUENCE</scope>
    <source>
        <strain evidence="2">AM4</strain>
    </source>
</reference>
<evidence type="ECO:0000313" key="2">
    <source>
        <dbReference type="EMBL" id="CED92262.1"/>
    </source>
</evidence>
<proteinExistence type="predicted"/>
<feature type="compositionally biased region" description="Polar residues" evidence="1">
    <location>
        <begin position="11"/>
        <end position="21"/>
    </location>
</feature>
<name>A0A1L7RRB7_9ACTO</name>
<dbReference type="EMBL" id="LK995537">
    <property type="protein sequence ID" value="CED92262.1"/>
    <property type="molecule type" value="Genomic_DNA"/>
</dbReference>
<feature type="non-terminal residue" evidence="2">
    <location>
        <position position="21"/>
    </location>
</feature>
<accession>A0A1L7RRB7</accession>
<organism evidence="2">
    <name type="scientific">Actinomyces succiniciruminis</name>
    <dbReference type="NCBI Taxonomy" id="1522002"/>
    <lineage>
        <taxon>Bacteria</taxon>
        <taxon>Bacillati</taxon>
        <taxon>Actinomycetota</taxon>
        <taxon>Actinomycetes</taxon>
        <taxon>Actinomycetales</taxon>
        <taxon>Actinomycetaceae</taxon>
        <taxon>Actinomyces</taxon>
    </lineage>
</organism>
<dbReference type="AlphaFoldDB" id="A0A1L7RRB7"/>
<evidence type="ECO:0000256" key="1">
    <source>
        <dbReference type="SAM" id="MobiDB-lite"/>
    </source>
</evidence>
<sequence>MRLNRPRSHEIQPSQKCGDST</sequence>
<gene>
    <name evidence="2" type="ORF">AAM4_2430</name>
</gene>
<feature type="region of interest" description="Disordered" evidence="1">
    <location>
        <begin position="1"/>
        <end position="21"/>
    </location>
</feature>
<protein>
    <submittedName>
        <fullName evidence="2">Uncharacterized protein</fullName>
    </submittedName>
</protein>